<keyword evidence="8 12" id="KW-0238">DNA-binding</keyword>
<organism evidence="15 16">
    <name type="scientific">Haemaphysalis longicornis</name>
    <name type="common">Bush tick</name>
    <dbReference type="NCBI Taxonomy" id="44386"/>
    <lineage>
        <taxon>Eukaryota</taxon>
        <taxon>Metazoa</taxon>
        <taxon>Ecdysozoa</taxon>
        <taxon>Arthropoda</taxon>
        <taxon>Chelicerata</taxon>
        <taxon>Arachnida</taxon>
        <taxon>Acari</taxon>
        <taxon>Parasitiformes</taxon>
        <taxon>Ixodida</taxon>
        <taxon>Ixodoidea</taxon>
        <taxon>Ixodidae</taxon>
        <taxon>Haemaphysalinae</taxon>
        <taxon>Haemaphysalis</taxon>
    </lineage>
</organism>
<dbReference type="VEuPathDB" id="VectorBase:HLOH_040506"/>
<keyword evidence="7" id="KW-0175">Coiled coil</keyword>
<dbReference type="GO" id="GO:0043565">
    <property type="term" value="F:sequence-specific DNA binding"/>
    <property type="evidence" value="ECO:0007669"/>
    <property type="project" value="InterPro"/>
</dbReference>
<protein>
    <recommendedName>
        <fullName evidence="14">THAP-type domain-containing protein</fullName>
    </recommendedName>
</protein>
<evidence type="ECO:0000256" key="13">
    <source>
        <dbReference type="SAM" id="MobiDB-lite"/>
    </source>
</evidence>
<keyword evidence="6" id="KW-0805">Transcription regulation</keyword>
<dbReference type="Proteomes" id="UP000821853">
    <property type="component" value="Chromosome 9"/>
</dbReference>
<dbReference type="PANTHER" id="PTHR46600:SF1">
    <property type="entry name" value="THAP DOMAIN-CONTAINING PROTEIN 1"/>
    <property type="match status" value="1"/>
</dbReference>
<evidence type="ECO:0000256" key="11">
    <source>
        <dbReference type="ARBA" id="ARBA00023306"/>
    </source>
</evidence>
<dbReference type="SMART" id="SM00980">
    <property type="entry name" value="THAP"/>
    <property type="match status" value="1"/>
</dbReference>
<gene>
    <name evidence="15" type="ORF">HPB48_010489</name>
</gene>
<dbReference type="GO" id="GO:0008270">
    <property type="term" value="F:zinc ion binding"/>
    <property type="evidence" value="ECO:0007669"/>
    <property type="project" value="UniProtKB-KW"/>
</dbReference>
<evidence type="ECO:0000256" key="12">
    <source>
        <dbReference type="PROSITE-ProRule" id="PRU00309"/>
    </source>
</evidence>
<proteinExistence type="inferred from homology"/>
<keyword evidence="11" id="KW-0131">Cell cycle</keyword>
<keyword evidence="9" id="KW-0804">Transcription</keyword>
<dbReference type="OrthoDB" id="6500007at2759"/>
<reference evidence="15 16" key="1">
    <citation type="journal article" date="2020" name="Cell">
        <title>Large-Scale Comparative Analyses of Tick Genomes Elucidate Their Genetic Diversity and Vector Capacities.</title>
        <authorList>
            <consortium name="Tick Genome and Microbiome Consortium (TIGMIC)"/>
            <person name="Jia N."/>
            <person name="Wang J."/>
            <person name="Shi W."/>
            <person name="Du L."/>
            <person name="Sun Y."/>
            <person name="Zhan W."/>
            <person name="Jiang J.F."/>
            <person name="Wang Q."/>
            <person name="Zhang B."/>
            <person name="Ji P."/>
            <person name="Bell-Sakyi L."/>
            <person name="Cui X.M."/>
            <person name="Yuan T.T."/>
            <person name="Jiang B.G."/>
            <person name="Yang W.F."/>
            <person name="Lam T.T."/>
            <person name="Chang Q.C."/>
            <person name="Ding S.J."/>
            <person name="Wang X.J."/>
            <person name="Zhu J.G."/>
            <person name="Ruan X.D."/>
            <person name="Zhao L."/>
            <person name="Wei J.T."/>
            <person name="Ye R.Z."/>
            <person name="Que T.C."/>
            <person name="Du C.H."/>
            <person name="Zhou Y.H."/>
            <person name="Cheng J.X."/>
            <person name="Dai P.F."/>
            <person name="Guo W.B."/>
            <person name="Han X.H."/>
            <person name="Huang E.J."/>
            <person name="Li L.F."/>
            <person name="Wei W."/>
            <person name="Gao Y.C."/>
            <person name="Liu J.Z."/>
            <person name="Shao H.Z."/>
            <person name="Wang X."/>
            <person name="Wang C.C."/>
            <person name="Yang T.C."/>
            <person name="Huo Q.B."/>
            <person name="Li W."/>
            <person name="Chen H.Y."/>
            <person name="Chen S.E."/>
            <person name="Zhou L.G."/>
            <person name="Ni X.B."/>
            <person name="Tian J.H."/>
            <person name="Sheng Y."/>
            <person name="Liu T."/>
            <person name="Pan Y.S."/>
            <person name="Xia L.Y."/>
            <person name="Li J."/>
            <person name="Zhao F."/>
            <person name="Cao W.C."/>
        </authorList>
    </citation>
    <scope>NUCLEOTIDE SEQUENCE [LARGE SCALE GENOMIC DNA]</scope>
    <source>
        <strain evidence="15">HaeL-2018</strain>
    </source>
</reference>
<evidence type="ECO:0000313" key="16">
    <source>
        <dbReference type="Proteomes" id="UP000821853"/>
    </source>
</evidence>
<feature type="region of interest" description="Disordered" evidence="13">
    <location>
        <begin position="96"/>
        <end position="145"/>
    </location>
</feature>
<evidence type="ECO:0000259" key="14">
    <source>
        <dbReference type="PROSITE" id="PS50950"/>
    </source>
</evidence>
<dbReference type="Pfam" id="PF05485">
    <property type="entry name" value="THAP"/>
    <property type="match status" value="1"/>
</dbReference>
<evidence type="ECO:0000256" key="7">
    <source>
        <dbReference type="ARBA" id="ARBA00023054"/>
    </source>
</evidence>
<evidence type="ECO:0000256" key="6">
    <source>
        <dbReference type="ARBA" id="ARBA00023015"/>
    </source>
</evidence>
<dbReference type="SUPFAM" id="SSF57716">
    <property type="entry name" value="Glucocorticoid receptor-like (DNA-binding domain)"/>
    <property type="match status" value="1"/>
</dbReference>
<evidence type="ECO:0000256" key="1">
    <source>
        <dbReference type="ARBA" id="ARBA00004642"/>
    </source>
</evidence>
<dbReference type="InterPro" id="IPR006612">
    <property type="entry name" value="THAP_Znf"/>
</dbReference>
<evidence type="ECO:0000256" key="9">
    <source>
        <dbReference type="ARBA" id="ARBA00023163"/>
    </source>
</evidence>
<comment type="similarity">
    <text evidence="2">Belongs to the THAP1 family.</text>
</comment>
<keyword evidence="4 12" id="KW-0863">Zinc-finger</keyword>
<keyword evidence="3" id="KW-0479">Metal-binding</keyword>
<evidence type="ECO:0000256" key="2">
    <source>
        <dbReference type="ARBA" id="ARBA00006177"/>
    </source>
</evidence>
<sequence>MPTCFAPGCKSGYRNGYSTSRHFFGPPKDPTEFKRWEQALHRKDKRLTAKCKVCDIHFEDDGIVKHYHHVVAGQEISIARGKWELAPAAIPRLFPALPPHISKPKLSGSRRKSAQKCTVSPKSPVPSSSAEEPPEVEQQDESKRL</sequence>
<dbReference type="InterPro" id="IPR026516">
    <property type="entry name" value="THAP1/10"/>
</dbReference>
<evidence type="ECO:0000256" key="3">
    <source>
        <dbReference type="ARBA" id="ARBA00022723"/>
    </source>
</evidence>
<dbReference type="Gene3D" id="6.20.210.20">
    <property type="entry name" value="THAP domain"/>
    <property type="match status" value="1"/>
</dbReference>
<dbReference type="GO" id="GO:0005654">
    <property type="term" value="C:nucleoplasm"/>
    <property type="evidence" value="ECO:0007669"/>
    <property type="project" value="UniProtKB-SubCell"/>
</dbReference>
<keyword evidence="10" id="KW-0539">Nucleus</keyword>
<evidence type="ECO:0000256" key="8">
    <source>
        <dbReference type="ARBA" id="ARBA00023125"/>
    </source>
</evidence>
<evidence type="ECO:0000256" key="4">
    <source>
        <dbReference type="ARBA" id="ARBA00022771"/>
    </source>
</evidence>
<dbReference type="AlphaFoldDB" id="A0A9J6H463"/>
<accession>A0A9J6H463</accession>
<feature type="compositionally biased region" description="Low complexity" evidence="13">
    <location>
        <begin position="119"/>
        <end position="131"/>
    </location>
</feature>
<keyword evidence="5" id="KW-0862">Zinc</keyword>
<dbReference type="InterPro" id="IPR038441">
    <property type="entry name" value="THAP_Znf_sf"/>
</dbReference>
<keyword evidence="16" id="KW-1185">Reference proteome</keyword>
<comment type="caution">
    <text evidence="15">The sequence shown here is derived from an EMBL/GenBank/DDBJ whole genome shotgun (WGS) entry which is preliminary data.</text>
</comment>
<dbReference type="EMBL" id="JABSTR010000011">
    <property type="protein sequence ID" value="KAH9382517.1"/>
    <property type="molecule type" value="Genomic_DNA"/>
</dbReference>
<feature type="domain" description="THAP-type" evidence="14">
    <location>
        <begin position="1"/>
        <end position="94"/>
    </location>
</feature>
<name>A0A9J6H463_HAELO</name>
<evidence type="ECO:0000256" key="5">
    <source>
        <dbReference type="ARBA" id="ARBA00022833"/>
    </source>
</evidence>
<dbReference type="PROSITE" id="PS50950">
    <property type="entry name" value="ZF_THAP"/>
    <property type="match status" value="1"/>
</dbReference>
<evidence type="ECO:0000313" key="15">
    <source>
        <dbReference type="EMBL" id="KAH9382517.1"/>
    </source>
</evidence>
<comment type="subcellular location">
    <subcellularLocation>
        <location evidence="1">Nucleus</location>
        <location evidence="1">Nucleoplasm</location>
    </subcellularLocation>
</comment>
<evidence type="ECO:0000256" key="10">
    <source>
        <dbReference type="ARBA" id="ARBA00023242"/>
    </source>
</evidence>
<dbReference type="PANTHER" id="PTHR46600">
    <property type="entry name" value="THAP DOMAIN-CONTAINING"/>
    <property type="match status" value="1"/>
</dbReference>